<comment type="caution">
    <text evidence="10">The sequence shown here is derived from an EMBL/GenBank/DDBJ whole genome shotgun (WGS) entry which is preliminary data.</text>
</comment>
<dbReference type="Pfam" id="PF01263">
    <property type="entry name" value="Aldose_epim"/>
    <property type="match status" value="2"/>
</dbReference>
<evidence type="ECO:0000256" key="7">
    <source>
        <dbReference type="PIRSR" id="PIRSR005096-2"/>
    </source>
</evidence>
<feature type="chain" id="PRO_5032618283" description="Aldose 1-epimerase" evidence="9">
    <location>
        <begin position="25"/>
        <end position="393"/>
    </location>
</feature>
<organism evidence="10 11">
    <name type="scientific">Miscanthus lutarioriparius</name>
    <dbReference type="NCBI Taxonomy" id="422564"/>
    <lineage>
        <taxon>Eukaryota</taxon>
        <taxon>Viridiplantae</taxon>
        <taxon>Streptophyta</taxon>
        <taxon>Embryophyta</taxon>
        <taxon>Tracheophyta</taxon>
        <taxon>Spermatophyta</taxon>
        <taxon>Magnoliopsida</taxon>
        <taxon>Liliopsida</taxon>
        <taxon>Poales</taxon>
        <taxon>Poaceae</taxon>
        <taxon>PACMAD clade</taxon>
        <taxon>Panicoideae</taxon>
        <taxon>Andropogonodae</taxon>
        <taxon>Andropogoneae</taxon>
        <taxon>Saccharinae</taxon>
        <taxon>Miscanthus</taxon>
    </lineage>
</organism>
<dbReference type="Gene3D" id="2.70.98.10">
    <property type="match status" value="1"/>
</dbReference>
<dbReference type="GO" id="GO:0004034">
    <property type="term" value="F:aldose 1-epimerase activity"/>
    <property type="evidence" value="ECO:0007669"/>
    <property type="project" value="UniProtKB-EC"/>
</dbReference>
<keyword evidence="3 5" id="KW-0413">Isomerase</keyword>
<dbReference type="PANTHER" id="PTHR10091">
    <property type="entry name" value="ALDOSE-1-EPIMERASE"/>
    <property type="match status" value="1"/>
</dbReference>
<comment type="pathway">
    <text evidence="1 5">Carbohydrate metabolism; hexose metabolism.</text>
</comment>
<dbReference type="GO" id="GO:0006006">
    <property type="term" value="P:glucose metabolic process"/>
    <property type="evidence" value="ECO:0007669"/>
    <property type="project" value="TreeGrafter"/>
</dbReference>
<keyword evidence="4 5" id="KW-0119">Carbohydrate metabolism</keyword>
<feature type="signal peptide" evidence="9">
    <location>
        <begin position="1"/>
        <end position="24"/>
    </location>
</feature>
<dbReference type="CDD" id="cd09019">
    <property type="entry name" value="galactose_mutarotase_like"/>
    <property type="match status" value="1"/>
</dbReference>
<evidence type="ECO:0000256" key="3">
    <source>
        <dbReference type="ARBA" id="ARBA00023235"/>
    </source>
</evidence>
<accession>A0A811NUB7</accession>
<evidence type="ECO:0000256" key="5">
    <source>
        <dbReference type="PIRNR" id="PIRNR005096"/>
    </source>
</evidence>
<feature type="active site" description="Proton acceptor" evidence="6">
    <location>
        <position position="359"/>
    </location>
</feature>
<keyword evidence="9" id="KW-0732">Signal</keyword>
<comment type="similarity">
    <text evidence="2 5">Belongs to the aldose epimerase family.</text>
</comment>
<feature type="active site" description="Proton donor" evidence="6">
    <location>
        <position position="224"/>
    </location>
</feature>
<protein>
    <recommendedName>
        <fullName evidence="5">Aldose 1-epimerase</fullName>
        <ecNumber evidence="5">5.1.3.3</ecNumber>
    </recommendedName>
</protein>
<evidence type="ECO:0000256" key="4">
    <source>
        <dbReference type="ARBA" id="ARBA00023277"/>
    </source>
</evidence>
<dbReference type="Proteomes" id="UP000604825">
    <property type="component" value="Unassembled WGS sequence"/>
</dbReference>
<evidence type="ECO:0000256" key="6">
    <source>
        <dbReference type="PIRSR" id="PIRSR005096-1"/>
    </source>
</evidence>
<dbReference type="PANTHER" id="PTHR10091:SF28">
    <property type="entry name" value="ALDOSE 1-EPIMERASE"/>
    <property type="match status" value="1"/>
</dbReference>
<evidence type="ECO:0000256" key="8">
    <source>
        <dbReference type="PIRSR" id="PIRSR005096-3"/>
    </source>
</evidence>
<sequence>MARAALVLPAALLLCLALADRADAARKMVGVYELKNKKGDFSIKVTNWGATLMSVIVPDSKGNLADVVLGYDTIAEYVNGSSYFGALVGRVANRVAKGRFVLDGKAYRLYINDGKNALHGGHRGFSKVIWTVKEYVPDCDSPYITFYYHSFDGEQVSADDDELTLHLFESHRIVLHMLTLKSSAGFPGDLDVYVTYQLYSPYDLSLHMNATALNKATPVNLVNHAYWNLGGHGSGDVLGHLIQVLASQYTPVDQSMIPTGKVAGVAGTPYDLRRLTPVGARINLASGGGAVGYDLNYAVAVHGQGEFTQVAFVRDPASGRAFELWANQPGVQLYTSNWLKDEKGKGGKVYQKYGALCLETQAFPDAVNHPNFPSEIVRPGGVYRHDMLFKFSS</sequence>
<proteinExistence type="inferred from homology"/>
<evidence type="ECO:0000313" key="10">
    <source>
        <dbReference type="EMBL" id="CAD6231060.1"/>
    </source>
</evidence>
<dbReference type="InterPro" id="IPR011013">
    <property type="entry name" value="Gal_mutarotase_sf_dom"/>
</dbReference>
<dbReference type="PIRSF" id="PIRSF005096">
    <property type="entry name" value="GALM"/>
    <property type="match status" value="1"/>
</dbReference>
<dbReference type="EMBL" id="CAJGYO010000005">
    <property type="protein sequence ID" value="CAD6231060.1"/>
    <property type="molecule type" value="Genomic_DNA"/>
</dbReference>
<dbReference type="GO" id="GO:0030246">
    <property type="term" value="F:carbohydrate binding"/>
    <property type="evidence" value="ECO:0007669"/>
    <property type="project" value="InterPro"/>
</dbReference>
<evidence type="ECO:0000256" key="2">
    <source>
        <dbReference type="ARBA" id="ARBA00006206"/>
    </source>
</evidence>
<feature type="binding site" evidence="8">
    <location>
        <begin position="93"/>
        <end position="94"/>
    </location>
    <ligand>
        <name>beta-D-galactose</name>
        <dbReference type="ChEBI" id="CHEBI:27667"/>
    </ligand>
</feature>
<dbReference type="EC" id="5.1.3.3" evidence="5"/>
<dbReference type="UniPathway" id="UPA00242"/>
<dbReference type="InterPro" id="IPR008183">
    <property type="entry name" value="Aldose_1/G6P_1-epimerase"/>
</dbReference>
<evidence type="ECO:0000256" key="9">
    <source>
        <dbReference type="SAM" id="SignalP"/>
    </source>
</evidence>
<reference evidence="10" key="1">
    <citation type="submission" date="2020-10" db="EMBL/GenBank/DDBJ databases">
        <authorList>
            <person name="Han B."/>
            <person name="Lu T."/>
            <person name="Zhao Q."/>
            <person name="Huang X."/>
            <person name="Zhao Y."/>
        </authorList>
    </citation>
    <scope>NUCLEOTIDE SEQUENCE</scope>
</reference>
<dbReference type="GO" id="GO:0033499">
    <property type="term" value="P:galactose catabolic process via UDP-galactose, Leloir pathway"/>
    <property type="evidence" value="ECO:0007669"/>
    <property type="project" value="TreeGrafter"/>
</dbReference>
<comment type="catalytic activity">
    <reaction evidence="5">
        <text>alpha-D-glucose = beta-D-glucose</text>
        <dbReference type="Rhea" id="RHEA:10264"/>
        <dbReference type="ChEBI" id="CHEBI:15903"/>
        <dbReference type="ChEBI" id="CHEBI:17925"/>
        <dbReference type="EC" id="5.1.3.3"/>
    </reaction>
</comment>
<dbReference type="InterPro" id="IPR047215">
    <property type="entry name" value="Galactose_mutarotase-like"/>
</dbReference>
<dbReference type="OrthoDB" id="274691at2759"/>
<evidence type="ECO:0000256" key="1">
    <source>
        <dbReference type="ARBA" id="ARBA00005028"/>
    </source>
</evidence>
<evidence type="ECO:0000313" key="11">
    <source>
        <dbReference type="Proteomes" id="UP000604825"/>
    </source>
</evidence>
<feature type="binding site" evidence="7">
    <location>
        <position position="294"/>
    </location>
    <ligand>
        <name>beta-D-galactose</name>
        <dbReference type="ChEBI" id="CHEBI:27667"/>
    </ligand>
</feature>
<dbReference type="AlphaFoldDB" id="A0A811NUB7"/>
<dbReference type="SUPFAM" id="SSF74650">
    <property type="entry name" value="Galactose mutarotase-like"/>
    <property type="match status" value="1"/>
</dbReference>
<keyword evidence="11" id="KW-1185">Reference proteome</keyword>
<dbReference type="InterPro" id="IPR015443">
    <property type="entry name" value="Aldose_1-epimerase"/>
</dbReference>
<name>A0A811NUB7_9POAL</name>
<feature type="binding site" evidence="8">
    <location>
        <begin position="224"/>
        <end position="226"/>
    </location>
    <ligand>
        <name>beta-D-galactose</name>
        <dbReference type="ChEBI" id="CHEBI:27667"/>
    </ligand>
</feature>
<gene>
    <name evidence="10" type="ORF">NCGR_LOCUS21179</name>
</gene>
<dbReference type="InterPro" id="IPR014718">
    <property type="entry name" value="GH-type_carb-bd"/>
</dbReference>